<proteinExistence type="predicted"/>
<feature type="compositionally biased region" description="Polar residues" evidence="3">
    <location>
        <begin position="45"/>
        <end position="56"/>
    </location>
</feature>
<name>A0A844B6C1_9BURK</name>
<dbReference type="OrthoDB" id="8532199at2"/>
<reference evidence="4 5" key="1">
    <citation type="submission" date="2019-11" db="EMBL/GenBank/DDBJ databases">
        <title>Caenimonas koreensis gen. nov., sp. nov., isolated from activated sludge.</title>
        <authorList>
            <person name="Seung H.R."/>
        </authorList>
    </citation>
    <scope>NUCLEOTIDE SEQUENCE [LARGE SCALE GENOMIC DNA]</scope>
    <source>
        <strain evidence="4 5">EMB320</strain>
    </source>
</reference>
<dbReference type="PANTHER" id="PTHR48051">
    <property type="match status" value="1"/>
</dbReference>
<evidence type="ECO:0000256" key="1">
    <source>
        <dbReference type="ARBA" id="ARBA00022614"/>
    </source>
</evidence>
<evidence type="ECO:0000313" key="5">
    <source>
        <dbReference type="Proteomes" id="UP000487350"/>
    </source>
</evidence>
<dbReference type="Gene3D" id="3.80.10.10">
    <property type="entry name" value="Ribonuclease Inhibitor"/>
    <property type="match status" value="1"/>
</dbReference>
<gene>
    <name evidence="4" type="ORF">GHT07_15745</name>
</gene>
<dbReference type="PROSITE" id="PS51450">
    <property type="entry name" value="LRR"/>
    <property type="match status" value="2"/>
</dbReference>
<keyword evidence="2" id="KW-0677">Repeat</keyword>
<evidence type="ECO:0000313" key="4">
    <source>
        <dbReference type="EMBL" id="MRD48743.1"/>
    </source>
</evidence>
<dbReference type="SMART" id="SM00364">
    <property type="entry name" value="LRR_BAC"/>
    <property type="match status" value="4"/>
</dbReference>
<dbReference type="SUPFAM" id="SSF52058">
    <property type="entry name" value="L domain-like"/>
    <property type="match status" value="1"/>
</dbReference>
<comment type="caution">
    <text evidence="4">The sequence shown here is derived from an EMBL/GenBank/DDBJ whole genome shotgun (WGS) entry which is preliminary data.</text>
</comment>
<dbReference type="PANTHER" id="PTHR48051:SF1">
    <property type="entry name" value="RAS SUPPRESSOR PROTEIN 1"/>
    <property type="match status" value="1"/>
</dbReference>
<accession>A0A844B6C1</accession>
<protein>
    <recommendedName>
        <fullName evidence="6">Leucine rich repeat-containing protein</fullName>
    </recommendedName>
</protein>
<dbReference type="EMBL" id="WJBU01000015">
    <property type="protein sequence ID" value="MRD48743.1"/>
    <property type="molecule type" value="Genomic_DNA"/>
</dbReference>
<evidence type="ECO:0008006" key="6">
    <source>
        <dbReference type="Google" id="ProtNLM"/>
    </source>
</evidence>
<feature type="region of interest" description="Disordered" evidence="3">
    <location>
        <begin position="45"/>
        <end position="69"/>
    </location>
</feature>
<dbReference type="AlphaFoldDB" id="A0A844B6C1"/>
<dbReference type="InterPro" id="IPR003591">
    <property type="entry name" value="Leu-rich_rpt_typical-subtyp"/>
</dbReference>
<organism evidence="4 5">
    <name type="scientific">Caenimonas koreensis DSM 17982</name>
    <dbReference type="NCBI Taxonomy" id="1121255"/>
    <lineage>
        <taxon>Bacteria</taxon>
        <taxon>Pseudomonadati</taxon>
        <taxon>Pseudomonadota</taxon>
        <taxon>Betaproteobacteria</taxon>
        <taxon>Burkholderiales</taxon>
        <taxon>Comamonadaceae</taxon>
        <taxon>Caenimonas</taxon>
    </lineage>
</organism>
<dbReference type="GO" id="GO:0005737">
    <property type="term" value="C:cytoplasm"/>
    <property type="evidence" value="ECO:0007669"/>
    <property type="project" value="TreeGrafter"/>
</dbReference>
<evidence type="ECO:0000256" key="2">
    <source>
        <dbReference type="ARBA" id="ARBA00022737"/>
    </source>
</evidence>
<dbReference type="Pfam" id="PF13855">
    <property type="entry name" value="LRR_8"/>
    <property type="match status" value="2"/>
</dbReference>
<sequence>MATATTTEAARIFPKTCMCHSLTLLNMRQSLPRAMPNRRHLCATSQASSLPVSQGETFRRDAPSPSMERTTGWWLPNSSGDKPHAVHPQSKKVTMSLTSRPVHMRSAPFQFPGGAAAARTPTLESGLDQWVDAAPPQEAGARRELTRVVLNWHRAHQGVAADQTAPLNLNGMNLVQLPAQIGLLTNLRDLVLNDNQLTELPAEIGELVNLRSIQLTNNQLTQLPAQIGRLSALRELRLNGNPLTHLPDEFWELTGLNILYLAQTRLLYLPSAIERFSGLLALDLSYTEMRHLPAEIGGLNSLRYLGLSGNHLTSLPQEFERPAIEGSLQLTDRAGEPMPPEILRLANWDALRMRYAPWALMPQGVQRILNPRVHPRIAAGLAAMLASHAAEGYNELKRAIAEWWARVRQSHDIDPALLADLKARLALVGWLDSAEDVAA</sequence>
<dbReference type="Proteomes" id="UP000487350">
    <property type="component" value="Unassembled WGS sequence"/>
</dbReference>
<evidence type="ECO:0000256" key="3">
    <source>
        <dbReference type="SAM" id="MobiDB-lite"/>
    </source>
</evidence>
<dbReference type="InterPro" id="IPR050216">
    <property type="entry name" value="LRR_domain-containing"/>
</dbReference>
<dbReference type="InterPro" id="IPR032675">
    <property type="entry name" value="LRR_dom_sf"/>
</dbReference>
<keyword evidence="5" id="KW-1185">Reference proteome</keyword>
<dbReference type="SMART" id="SM00369">
    <property type="entry name" value="LRR_TYP"/>
    <property type="match status" value="5"/>
</dbReference>
<keyword evidence="1" id="KW-0433">Leucine-rich repeat</keyword>
<dbReference type="InterPro" id="IPR001611">
    <property type="entry name" value="Leu-rich_rpt"/>
</dbReference>